<feature type="active site" description="Proton donor" evidence="8">
    <location>
        <position position="72"/>
    </location>
</feature>
<keyword evidence="8" id="KW-0963">Cytoplasm</keyword>
<dbReference type="RefSeq" id="WP_092564776.1">
    <property type="nucleotide sequence ID" value="NZ_FNQV01000009.1"/>
</dbReference>
<accession>A0A1H4BC51</accession>
<evidence type="ECO:0000256" key="2">
    <source>
        <dbReference type="ARBA" id="ARBA00010219"/>
    </source>
</evidence>
<comment type="function">
    <text evidence="8">Catalyzes the stereoinversion of LL-2,6-diaminopimelate (L,L-DAP) to meso-diaminopimelate (meso-DAP), a precursor of L-lysine and an essential component of the bacterial peptidoglycan.</text>
</comment>
<feature type="site" description="Could be important to modulate the pK values of the two catalytic cysteine residues" evidence="8">
    <location>
        <position position="213"/>
    </location>
</feature>
<evidence type="ECO:0000256" key="8">
    <source>
        <dbReference type="HAMAP-Rule" id="MF_00197"/>
    </source>
</evidence>
<evidence type="ECO:0000313" key="10">
    <source>
        <dbReference type="EMBL" id="SEA45634.1"/>
    </source>
</evidence>
<feature type="binding site" evidence="8">
    <location>
        <position position="63"/>
    </location>
    <ligand>
        <name>substrate</name>
    </ligand>
</feature>
<dbReference type="HAMAP" id="MF_00197">
    <property type="entry name" value="DAP_epimerase"/>
    <property type="match status" value="1"/>
</dbReference>
<dbReference type="Pfam" id="PF01678">
    <property type="entry name" value="DAP_epimerase"/>
    <property type="match status" value="2"/>
</dbReference>
<keyword evidence="4 8" id="KW-0028">Amino-acid biosynthesis</keyword>
<evidence type="ECO:0000256" key="5">
    <source>
        <dbReference type="ARBA" id="ARBA00023154"/>
    </source>
</evidence>
<sequence>MQLTKAHATANDFLLYADLAGVSEPLADAEVRRLCDRRLGIGADGLIRIAPAREGDFFMDYRNADGSYAEMCGNGIRAMAAYLRERGLHEFSAPARIETRGGIVTVNAVAGGFRVAMGRAILPAREIAERDGFDVAVTIAGIAGQRPGLSVALPNPHVVVALPDAANLAALPWLAEADVQIDPAPRAGTNVELVVPGGETSDGHGVIDMRVIERGVGETRSCGTGACAAAFAVRHWAGAGAPAIWQVRMPGGTLIVEIDGEDVYLTGPAELVADVTLLS</sequence>
<feature type="binding site" evidence="8">
    <location>
        <position position="190"/>
    </location>
    <ligand>
        <name>substrate</name>
    </ligand>
</feature>
<feature type="binding site" evidence="8">
    <location>
        <begin position="223"/>
        <end position="224"/>
    </location>
    <ligand>
        <name>substrate</name>
    </ligand>
</feature>
<dbReference type="GO" id="GO:0008837">
    <property type="term" value="F:diaminopimelate epimerase activity"/>
    <property type="evidence" value="ECO:0007669"/>
    <property type="project" value="UniProtKB-UniRule"/>
</dbReference>
<protein>
    <recommendedName>
        <fullName evidence="3 8">Diaminopimelate epimerase</fullName>
        <shortName evidence="8">DAP epimerase</shortName>
        <ecNumber evidence="3 8">5.1.1.7</ecNumber>
    </recommendedName>
    <alternativeName>
        <fullName evidence="8">PLP-independent amino acid racemase</fullName>
    </alternativeName>
</protein>
<keyword evidence="6 8" id="KW-0413">Isomerase</keyword>
<gene>
    <name evidence="8" type="primary">dapF</name>
    <name evidence="10" type="ORF">SAMN02910418_01646</name>
</gene>
<dbReference type="InterPro" id="IPR001653">
    <property type="entry name" value="DAP_epimerase_DapF"/>
</dbReference>
<dbReference type="NCBIfam" id="TIGR00652">
    <property type="entry name" value="DapF"/>
    <property type="match status" value="1"/>
</dbReference>
<comment type="pathway">
    <text evidence="1 8">Amino-acid biosynthesis; L-lysine biosynthesis via DAP pathway; DL-2,6-diaminopimelate from LL-2,6-diaminopimelate: step 1/1.</text>
</comment>
<reference evidence="11" key="1">
    <citation type="submission" date="2016-10" db="EMBL/GenBank/DDBJ databases">
        <authorList>
            <person name="Varghese N."/>
            <person name="Submissions S."/>
        </authorList>
    </citation>
    <scope>NUCLEOTIDE SEQUENCE [LARGE SCALE GENOMIC DNA]</scope>
    <source>
        <strain evidence="11">KPR-1</strain>
    </source>
</reference>
<proteinExistence type="inferred from homology"/>
<dbReference type="PANTHER" id="PTHR31689">
    <property type="entry name" value="DIAMINOPIMELATE EPIMERASE, CHLOROPLASTIC"/>
    <property type="match status" value="1"/>
</dbReference>
<keyword evidence="5 8" id="KW-0457">Lysine biosynthesis</keyword>
<feature type="site" description="Could be important to modulate the pK values of the two catalytic cysteine residues" evidence="8">
    <location>
        <position position="157"/>
    </location>
</feature>
<feature type="binding site" evidence="8">
    <location>
        <begin position="73"/>
        <end position="74"/>
    </location>
    <ligand>
        <name>substrate</name>
    </ligand>
</feature>
<feature type="active site" description="Proton acceptor" evidence="8">
    <location>
        <position position="222"/>
    </location>
</feature>
<comment type="subcellular location">
    <subcellularLocation>
        <location evidence="8">Cytoplasm</location>
    </subcellularLocation>
</comment>
<dbReference type="EMBL" id="FNQV01000009">
    <property type="protein sequence ID" value="SEA45634.1"/>
    <property type="molecule type" value="Genomic_DNA"/>
</dbReference>
<comment type="catalytic activity">
    <reaction evidence="7 8">
        <text>(2S,6S)-2,6-diaminopimelate = meso-2,6-diaminopimelate</text>
        <dbReference type="Rhea" id="RHEA:15393"/>
        <dbReference type="ChEBI" id="CHEBI:57609"/>
        <dbReference type="ChEBI" id="CHEBI:57791"/>
        <dbReference type="EC" id="5.1.1.7"/>
    </reaction>
</comment>
<dbReference type="GO" id="GO:0009089">
    <property type="term" value="P:lysine biosynthetic process via diaminopimelate"/>
    <property type="evidence" value="ECO:0007669"/>
    <property type="project" value="UniProtKB-UniRule"/>
</dbReference>
<dbReference type="PROSITE" id="PS01326">
    <property type="entry name" value="DAP_EPIMERASE"/>
    <property type="match status" value="1"/>
</dbReference>
<evidence type="ECO:0000256" key="4">
    <source>
        <dbReference type="ARBA" id="ARBA00022605"/>
    </source>
</evidence>
<dbReference type="Gene3D" id="3.10.310.10">
    <property type="entry name" value="Diaminopimelate Epimerase, Chain A, domain 1"/>
    <property type="match status" value="2"/>
</dbReference>
<dbReference type="EC" id="5.1.1.7" evidence="3 8"/>
<evidence type="ECO:0000256" key="7">
    <source>
        <dbReference type="ARBA" id="ARBA00051712"/>
    </source>
</evidence>
<evidence type="ECO:0000313" key="11">
    <source>
        <dbReference type="Proteomes" id="UP000199288"/>
    </source>
</evidence>
<comment type="caution">
    <text evidence="8">Lacks conserved residue(s) required for the propagation of feature annotation.</text>
</comment>
<comment type="subunit">
    <text evidence="8">Homodimer.</text>
</comment>
<dbReference type="AlphaFoldDB" id="A0A1H4BC51"/>
<feature type="binding site" evidence="8">
    <location>
        <position position="11"/>
    </location>
    <ligand>
        <name>substrate</name>
    </ligand>
</feature>
<feature type="active site" evidence="9">
    <location>
        <position position="72"/>
    </location>
</feature>
<feature type="binding site" evidence="8">
    <location>
        <begin position="213"/>
        <end position="214"/>
    </location>
    <ligand>
        <name>substrate</name>
    </ligand>
</feature>
<dbReference type="Proteomes" id="UP000199288">
    <property type="component" value="Unassembled WGS sequence"/>
</dbReference>
<evidence type="ECO:0000256" key="1">
    <source>
        <dbReference type="ARBA" id="ARBA00005196"/>
    </source>
</evidence>
<comment type="similarity">
    <text evidence="2 8">Belongs to the diaminopimelate epimerase family.</text>
</comment>
<dbReference type="InterPro" id="IPR018510">
    <property type="entry name" value="DAP_epimerase_AS"/>
</dbReference>
<organism evidence="10 11">
    <name type="scientific">Bowdeniella nasicola</name>
    <dbReference type="NCBI Taxonomy" id="208480"/>
    <lineage>
        <taxon>Bacteria</taxon>
        <taxon>Bacillati</taxon>
        <taxon>Actinomycetota</taxon>
        <taxon>Actinomycetes</taxon>
        <taxon>Actinomycetales</taxon>
        <taxon>Actinomycetaceae</taxon>
        <taxon>Bowdeniella</taxon>
    </lineage>
</organism>
<dbReference type="UniPathway" id="UPA00034">
    <property type="reaction ID" value="UER00025"/>
</dbReference>
<evidence type="ECO:0000256" key="3">
    <source>
        <dbReference type="ARBA" id="ARBA00013080"/>
    </source>
</evidence>
<dbReference type="OrthoDB" id="9805408at2"/>
<evidence type="ECO:0000256" key="9">
    <source>
        <dbReference type="PROSITE-ProRule" id="PRU10125"/>
    </source>
</evidence>
<dbReference type="SUPFAM" id="SSF54506">
    <property type="entry name" value="Diaminopimelate epimerase-like"/>
    <property type="match status" value="2"/>
</dbReference>
<evidence type="ECO:0000256" key="6">
    <source>
        <dbReference type="ARBA" id="ARBA00023235"/>
    </source>
</evidence>
<name>A0A1H4BC51_9ACTO</name>
<feature type="binding site" evidence="8">
    <location>
        <position position="155"/>
    </location>
    <ligand>
        <name>substrate</name>
    </ligand>
</feature>
<keyword evidence="11" id="KW-1185">Reference proteome</keyword>
<dbReference type="PANTHER" id="PTHR31689:SF0">
    <property type="entry name" value="DIAMINOPIMELATE EPIMERASE"/>
    <property type="match status" value="1"/>
</dbReference>
<dbReference type="GO" id="GO:0005829">
    <property type="term" value="C:cytosol"/>
    <property type="evidence" value="ECO:0007669"/>
    <property type="project" value="TreeGrafter"/>
</dbReference>